<proteinExistence type="predicted"/>
<name>A0A554N8N4_9EURY</name>
<accession>A0A554N8N4</accession>
<dbReference type="InterPro" id="IPR050965">
    <property type="entry name" value="UPF0336/Enoyl-CoA_hydratase"/>
</dbReference>
<dbReference type="SUPFAM" id="SSF54637">
    <property type="entry name" value="Thioesterase/thiol ester dehydrase-isomerase"/>
    <property type="match status" value="1"/>
</dbReference>
<dbReference type="InterPro" id="IPR029069">
    <property type="entry name" value="HotDog_dom_sf"/>
</dbReference>
<reference evidence="1 2" key="1">
    <citation type="submission" date="2018-06" db="EMBL/GenBank/DDBJ databases">
        <title>Natronomonas sp. F16-60 a new haloarchaeon isolated from a solar saltern of Isla Cristina, Huelva, Spain.</title>
        <authorList>
            <person name="Duran-Viseras A."/>
            <person name="Sanchez-Porro C."/>
            <person name="Ventosa A."/>
        </authorList>
    </citation>
    <scope>NUCLEOTIDE SEQUENCE [LARGE SCALE GENOMIC DNA]</scope>
    <source>
        <strain evidence="1 2">F16-60</strain>
    </source>
</reference>
<dbReference type="InParanoid" id="A0A554N8N4"/>
<dbReference type="EMBL" id="QMDX01000006">
    <property type="protein sequence ID" value="TSD13679.1"/>
    <property type="molecule type" value="Genomic_DNA"/>
</dbReference>
<evidence type="ECO:0000313" key="1">
    <source>
        <dbReference type="EMBL" id="TSD13679.1"/>
    </source>
</evidence>
<organism evidence="1 2">
    <name type="scientific">Haloglomus irregulare</name>
    <dbReference type="NCBI Taxonomy" id="2234134"/>
    <lineage>
        <taxon>Archaea</taxon>
        <taxon>Methanobacteriati</taxon>
        <taxon>Methanobacteriota</taxon>
        <taxon>Stenosarchaea group</taxon>
        <taxon>Halobacteria</taxon>
        <taxon>Halobacteriales</taxon>
        <taxon>Natronomonadaceae</taxon>
        <taxon>Haloglomus</taxon>
    </lineage>
</organism>
<comment type="caution">
    <text evidence="1">The sequence shown here is derived from an EMBL/GenBank/DDBJ whole genome shotgun (WGS) entry which is preliminary data.</text>
</comment>
<dbReference type="GO" id="GO:0006633">
    <property type="term" value="P:fatty acid biosynthetic process"/>
    <property type="evidence" value="ECO:0007669"/>
    <property type="project" value="TreeGrafter"/>
</dbReference>
<keyword evidence="2" id="KW-1185">Reference proteome</keyword>
<dbReference type="Gene3D" id="3.10.129.10">
    <property type="entry name" value="Hotdog Thioesterase"/>
    <property type="match status" value="1"/>
</dbReference>
<dbReference type="Proteomes" id="UP000319894">
    <property type="component" value="Unassembled WGS sequence"/>
</dbReference>
<sequence length="132" mass="14419">MTELTPADLAVGTTVTHERTFTPEEVRTFTTISGDAGDHHVETDDEGRLLVHGLLTATLPTTVGGELNVLASRMEFEFRKPVYTGQHVSCEVTFVEVDRGDERVAVVAEFEAARVDDGTVVMAGRFEGIIRI</sequence>
<dbReference type="GO" id="GO:0019171">
    <property type="term" value="F:(3R)-hydroxyacyl-[acyl-carrier-protein] dehydratase activity"/>
    <property type="evidence" value="ECO:0007669"/>
    <property type="project" value="TreeGrafter"/>
</dbReference>
<dbReference type="OrthoDB" id="167740at2157"/>
<dbReference type="PANTHER" id="PTHR43437:SF3">
    <property type="entry name" value="HYDROXYACYL-THIOESTER DEHYDRATASE TYPE 2, MITOCHONDRIAL"/>
    <property type="match status" value="1"/>
</dbReference>
<dbReference type="RefSeq" id="WP_144262202.1">
    <property type="nucleotide sequence ID" value="NZ_QMDX01000006.1"/>
</dbReference>
<dbReference type="AlphaFoldDB" id="A0A554N8N4"/>
<protein>
    <submittedName>
        <fullName evidence="1">Uncharacterized protein</fullName>
    </submittedName>
</protein>
<evidence type="ECO:0000313" key="2">
    <source>
        <dbReference type="Proteomes" id="UP000319894"/>
    </source>
</evidence>
<gene>
    <name evidence="1" type="ORF">DP107_10935</name>
</gene>
<dbReference type="PANTHER" id="PTHR43437">
    <property type="entry name" value="HYDROXYACYL-THIOESTER DEHYDRATASE TYPE 2, MITOCHONDRIAL-RELATED"/>
    <property type="match status" value="1"/>
</dbReference>